<proteinExistence type="predicted"/>
<evidence type="ECO:0000313" key="1">
    <source>
        <dbReference type="EMBL" id="MTB70945.1"/>
    </source>
</evidence>
<dbReference type="InterPro" id="IPR011013">
    <property type="entry name" value="Gal_mutarotase_sf_dom"/>
</dbReference>
<dbReference type="GO" id="GO:0005975">
    <property type="term" value="P:carbohydrate metabolic process"/>
    <property type="evidence" value="ECO:0007669"/>
    <property type="project" value="InterPro"/>
</dbReference>
<dbReference type="InterPro" id="IPR037480">
    <property type="entry name" value="YihR-like"/>
</dbReference>
<dbReference type="InterPro" id="IPR014718">
    <property type="entry name" value="GH-type_carb-bd"/>
</dbReference>
<dbReference type="GO" id="GO:0030246">
    <property type="term" value="F:carbohydrate binding"/>
    <property type="evidence" value="ECO:0007669"/>
    <property type="project" value="InterPro"/>
</dbReference>
<gene>
    <name evidence="1" type="ORF">GGG17_02950</name>
</gene>
<organism evidence="1 2">
    <name type="scientific">Arsenicicoccus cauae</name>
    <dbReference type="NCBI Taxonomy" id="2663847"/>
    <lineage>
        <taxon>Bacteria</taxon>
        <taxon>Bacillati</taxon>
        <taxon>Actinomycetota</taxon>
        <taxon>Actinomycetes</taxon>
        <taxon>Micrococcales</taxon>
        <taxon>Intrasporangiaceae</taxon>
        <taxon>Arsenicicoccus</taxon>
    </lineage>
</organism>
<dbReference type="Pfam" id="PF01263">
    <property type="entry name" value="Aldose_epim"/>
    <property type="match status" value="1"/>
</dbReference>
<dbReference type="CDD" id="cd09022">
    <property type="entry name" value="Aldose_epim_Ec_YihR"/>
    <property type="match status" value="1"/>
</dbReference>
<dbReference type="InterPro" id="IPR008183">
    <property type="entry name" value="Aldose_1/G6P_1-epimerase"/>
</dbReference>
<dbReference type="SUPFAM" id="SSF74650">
    <property type="entry name" value="Galactose mutarotase-like"/>
    <property type="match status" value="1"/>
</dbReference>
<dbReference type="Gene3D" id="2.70.98.10">
    <property type="match status" value="1"/>
</dbReference>
<dbReference type="RefSeq" id="WP_154592297.1">
    <property type="nucleotide sequence ID" value="NZ_WLVL01000016.1"/>
</dbReference>
<dbReference type="GO" id="GO:0016853">
    <property type="term" value="F:isomerase activity"/>
    <property type="evidence" value="ECO:0007669"/>
    <property type="project" value="InterPro"/>
</dbReference>
<accession>A0A6I3IGQ9</accession>
<reference evidence="1 2" key="1">
    <citation type="submission" date="2019-11" db="EMBL/GenBank/DDBJ databases">
        <title>Whole genome sequencing identifies a novel species of the genus Arsenicicoccus isolated from human blood.</title>
        <authorList>
            <person name="Jeong J.H."/>
            <person name="Kweon O.J."/>
            <person name="Kim H.R."/>
            <person name="Kim T.-H."/>
            <person name="Ha S.-M."/>
            <person name="Lee M.-K."/>
        </authorList>
    </citation>
    <scope>NUCLEOTIDE SEQUENCE [LARGE SCALE GENOMIC DNA]</scope>
    <source>
        <strain evidence="1 2">MKL-02</strain>
    </source>
</reference>
<dbReference type="Proteomes" id="UP000431092">
    <property type="component" value="Unassembled WGS sequence"/>
</dbReference>
<keyword evidence="2" id="KW-1185">Reference proteome</keyword>
<evidence type="ECO:0000313" key="2">
    <source>
        <dbReference type="Proteomes" id="UP000431092"/>
    </source>
</evidence>
<dbReference type="EMBL" id="WLVL01000016">
    <property type="protein sequence ID" value="MTB70945.1"/>
    <property type="molecule type" value="Genomic_DNA"/>
</dbReference>
<comment type="caution">
    <text evidence="1">The sequence shown here is derived from an EMBL/GenBank/DDBJ whole genome shotgun (WGS) entry which is preliminary data.</text>
</comment>
<sequence length="312" mass="33814">MSEQVLPSGAQWTIRHGDLEAVVTEVGATLRSCTYAGRPLVAGSPQDAPALHARGTVLIPWVNRIRDGRYTVDGVERQLALTEPARHNALHGLVQWLPWAPVHVADDRVTLGARLHPQQGWDWTLDLLMGYRVGDDGLTVTPTVTNLASTAAPLGVGAHPYLTVGEDRVDDLEIRCPAASYVAVDPERLLLVGDTVADSLRPVDGTPQDLREATVGDRELDTAMTGLAADDDGRWRITLSHGGRSTTLWADAQAYPWTQVYTGHDLPEGYARTSGLAVEPLTSAPEAFRTGEDVLRLDPGRSWSASWGLTPW</sequence>
<name>A0A6I3IGQ9_9MICO</name>
<protein>
    <submittedName>
        <fullName evidence="1">Galactose mutarotase</fullName>
    </submittedName>
</protein>
<dbReference type="AlphaFoldDB" id="A0A6I3IGQ9"/>